<dbReference type="PANTHER" id="PTHR48475:SF2">
    <property type="entry name" value="RIBONUCLEASE H"/>
    <property type="match status" value="1"/>
</dbReference>
<dbReference type="Pfam" id="PF13456">
    <property type="entry name" value="RVT_3"/>
    <property type="match status" value="1"/>
</dbReference>
<dbReference type="CDD" id="cd09279">
    <property type="entry name" value="RNase_HI_like"/>
    <property type="match status" value="1"/>
</dbReference>
<reference evidence="3" key="1">
    <citation type="submission" date="2016-04" db="EMBL/GenBank/DDBJ databases">
        <title>Cephalotus genome sequencing.</title>
        <authorList>
            <person name="Fukushima K."/>
            <person name="Hasebe M."/>
            <person name="Fang X."/>
        </authorList>
    </citation>
    <scope>NUCLEOTIDE SEQUENCE [LARGE SCALE GENOMIC DNA]</scope>
    <source>
        <strain evidence="3">cv. St1</strain>
    </source>
</reference>
<feature type="non-terminal residue" evidence="2">
    <location>
        <position position="1"/>
    </location>
</feature>
<dbReference type="GO" id="GO:0003676">
    <property type="term" value="F:nucleic acid binding"/>
    <property type="evidence" value="ECO:0007669"/>
    <property type="project" value="InterPro"/>
</dbReference>
<evidence type="ECO:0000259" key="1">
    <source>
        <dbReference type="PROSITE" id="PS50879"/>
    </source>
</evidence>
<protein>
    <submittedName>
        <fullName evidence="2">RVT_3 domain-containing protein</fullName>
    </submittedName>
</protein>
<dbReference type="InterPro" id="IPR002156">
    <property type="entry name" value="RNaseH_domain"/>
</dbReference>
<sequence>KATNNEAEYETMIKGLTLAKRIEVQKIRVFSDSQLMINQINGEYEARGEEMIKYLSKIRALISKFQYCHLERIPRAYNNRTDILSKLATAKEIPRMGNIFKEDMQHPSSIVDNDVMDIDVEASWMDPLS</sequence>
<dbReference type="InParanoid" id="A0A1Q3D2Q5"/>
<dbReference type="PANTHER" id="PTHR48475">
    <property type="entry name" value="RIBONUCLEASE H"/>
    <property type="match status" value="1"/>
</dbReference>
<comment type="caution">
    <text evidence="2">The sequence shown here is derived from an EMBL/GenBank/DDBJ whole genome shotgun (WGS) entry which is preliminary data.</text>
</comment>
<evidence type="ECO:0000313" key="2">
    <source>
        <dbReference type="EMBL" id="GAV86725.1"/>
    </source>
</evidence>
<organism evidence="2 3">
    <name type="scientific">Cephalotus follicularis</name>
    <name type="common">Albany pitcher plant</name>
    <dbReference type="NCBI Taxonomy" id="3775"/>
    <lineage>
        <taxon>Eukaryota</taxon>
        <taxon>Viridiplantae</taxon>
        <taxon>Streptophyta</taxon>
        <taxon>Embryophyta</taxon>
        <taxon>Tracheophyta</taxon>
        <taxon>Spermatophyta</taxon>
        <taxon>Magnoliopsida</taxon>
        <taxon>eudicotyledons</taxon>
        <taxon>Gunneridae</taxon>
        <taxon>Pentapetalae</taxon>
        <taxon>rosids</taxon>
        <taxon>fabids</taxon>
        <taxon>Oxalidales</taxon>
        <taxon>Cephalotaceae</taxon>
        <taxon>Cephalotus</taxon>
    </lineage>
</organism>
<dbReference type="SUPFAM" id="SSF53098">
    <property type="entry name" value="Ribonuclease H-like"/>
    <property type="match status" value="1"/>
</dbReference>
<keyword evidence="3" id="KW-1185">Reference proteome</keyword>
<dbReference type="EMBL" id="BDDD01004024">
    <property type="protein sequence ID" value="GAV86725.1"/>
    <property type="molecule type" value="Genomic_DNA"/>
</dbReference>
<proteinExistence type="predicted"/>
<dbReference type="Gene3D" id="3.30.420.10">
    <property type="entry name" value="Ribonuclease H-like superfamily/Ribonuclease H"/>
    <property type="match status" value="1"/>
</dbReference>
<dbReference type="PROSITE" id="PS50879">
    <property type="entry name" value="RNASE_H_1"/>
    <property type="match status" value="1"/>
</dbReference>
<gene>
    <name evidence="2" type="ORF">CFOL_v3_30151</name>
</gene>
<name>A0A1Q3D2Q5_CEPFO</name>
<dbReference type="Proteomes" id="UP000187406">
    <property type="component" value="Unassembled WGS sequence"/>
</dbReference>
<feature type="domain" description="RNase H type-1" evidence="1">
    <location>
        <begin position="1"/>
        <end position="90"/>
    </location>
</feature>
<accession>A0A1Q3D2Q5</accession>
<dbReference type="OrthoDB" id="1936645at2759"/>
<dbReference type="InterPro" id="IPR012337">
    <property type="entry name" value="RNaseH-like_sf"/>
</dbReference>
<dbReference type="InterPro" id="IPR036397">
    <property type="entry name" value="RNaseH_sf"/>
</dbReference>
<evidence type="ECO:0000313" key="3">
    <source>
        <dbReference type="Proteomes" id="UP000187406"/>
    </source>
</evidence>
<dbReference type="GO" id="GO:0004523">
    <property type="term" value="F:RNA-DNA hybrid ribonuclease activity"/>
    <property type="evidence" value="ECO:0007669"/>
    <property type="project" value="InterPro"/>
</dbReference>
<dbReference type="STRING" id="3775.A0A1Q3D2Q5"/>
<dbReference type="AlphaFoldDB" id="A0A1Q3D2Q5"/>